<dbReference type="AlphaFoldDB" id="A0A0E9SVF6"/>
<evidence type="ECO:0000313" key="1">
    <source>
        <dbReference type="EMBL" id="JAH44645.1"/>
    </source>
</evidence>
<reference evidence="1" key="2">
    <citation type="journal article" date="2015" name="Fish Shellfish Immunol.">
        <title>Early steps in the European eel (Anguilla anguilla)-Vibrio vulnificus interaction in the gills: Role of the RtxA13 toxin.</title>
        <authorList>
            <person name="Callol A."/>
            <person name="Pajuelo D."/>
            <person name="Ebbesson L."/>
            <person name="Teles M."/>
            <person name="MacKenzie S."/>
            <person name="Amaro C."/>
        </authorList>
    </citation>
    <scope>NUCLEOTIDE SEQUENCE</scope>
</reference>
<name>A0A0E9SVF6_ANGAN</name>
<sequence>MDKESYIITGYNRTAVFCIELRSMRIE</sequence>
<accession>A0A0E9SVF6</accession>
<organism evidence="1">
    <name type="scientific">Anguilla anguilla</name>
    <name type="common">European freshwater eel</name>
    <name type="synonym">Muraena anguilla</name>
    <dbReference type="NCBI Taxonomy" id="7936"/>
    <lineage>
        <taxon>Eukaryota</taxon>
        <taxon>Metazoa</taxon>
        <taxon>Chordata</taxon>
        <taxon>Craniata</taxon>
        <taxon>Vertebrata</taxon>
        <taxon>Euteleostomi</taxon>
        <taxon>Actinopterygii</taxon>
        <taxon>Neopterygii</taxon>
        <taxon>Teleostei</taxon>
        <taxon>Anguilliformes</taxon>
        <taxon>Anguillidae</taxon>
        <taxon>Anguilla</taxon>
    </lineage>
</organism>
<reference evidence="1" key="1">
    <citation type="submission" date="2014-11" db="EMBL/GenBank/DDBJ databases">
        <authorList>
            <person name="Amaro Gonzalez C."/>
        </authorList>
    </citation>
    <scope>NUCLEOTIDE SEQUENCE</scope>
</reference>
<proteinExistence type="predicted"/>
<dbReference type="EMBL" id="GBXM01063932">
    <property type="protein sequence ID" value="JAH44645.1"/>
    <property type="molecule type" value="Transcribed_RNA"/>
</dbReference>
<protein>
    <submittedName>
        <fullName evidence="1">Uncharacterized protein</fullName>
    </submittedName>
</protein>